<evidence type="ECO:0000256" key="7">
    <source>
        <dbReference type="ARBA" id="ARBA00023136"/>
    </source>
</evidence>
<dbReference type="PANTHER" id="PTHR45923">
    <property type="entry name" value="PROTEIN SEY1"/>
    <property type="match status" value="1"/>
</dbReference>
<evidence type="ECO:0000256" key="1">
    <source>
        <dbReference type="ARBA" id="ARBA00022692"/>
    </source>
</evidence>
<dbReference type="InterPro" id="IPR008803">
    <property type="entry name" value="RHD3/Sey1"/>
</dbReference>
<keyword evidence="11" id="KW-1185">Reference proteome</keyword>
<dbReference type="Proteomes" id="UP000233837">
    <property type="component" value="Unassembled WGS sequence"/>
</dbReference>
<keyword evidence="7" id="KW-0472">Membrane</keyword>
<sequence length="131" mass="15265">MLRGDIQKIWDSVQKSLEHINTPLSEFFNVEVVALSSFEEKEEQFKEQVMIAIVRCEEIANAKIDSFLNNEEWCHLEEAVQNGIVPDFAKKLSSILENCLIGYDKEALYFDDSVRTLKRQQLESKLFQEPH</sequence>
<dbReference type="GO" id="GO:0005525">
    <property type="term" value="F:GTP binding"/>
    <property type="evidence" value="ECO:0007669"/>
    <property type="project" value="UniProtKB-KW"/>
</dbReference>
<evidence type="ECO:0000256" key="2">
    <source>
        <dbReference type="ARBA" id="ARBA00022741"/>
    </source>
</evidence>
<feature type="domain" description="GB1/RHD3-type G" evidence="9">
    <location>
        <begin position="1"/>
        <end position="88"/>
    </location>
</feature>
<dbReference type="PANTHER" id="PTHR45923:SF2">
    <property type="entry name" value="PROTEIN SEY1"/>
    <property type="match status" value="1"/>
</dbReference>
<dbReference type="EMBL" id="KZ504082">
    <property type="protein sequence ID" value="PKU59634.1"/>
    <property type="molecule type" value="Genomic_DNA"/>
</dbReference>
<dbReference type="PROSITE" id="PS51715">
    <property type="entry name" value="G_GB1_RHD3"/>
    <property type="match status" value="1"/>
</dbReference>
<reference evidence="10 11" key="1">
    <citation type="journal article" date="2016" name="Sci. Rep.">
        <title>The Dendrobium catenatum Lindl. genome sequence provides insights into polysaccharide synthase, floral development and adaptive evolution.</title>
        <authorList>
            <person name="Zhang G.Q."/>
            <person name="Xu Q."/>
            <person name="Bian C."/>
            <person name="Tsai W.C."/>
            <person name="Yeh C.M."/>
            <person name="Liu K.W."/>
            <person name="Yoshida K."/>
            <person name="Zhang L.S."/>
            <person name="Chang S.B."/>
            <person name="Chen F."/>
            <person name="Shi Y."/>
            <person name="Su Y.Y."/>
            <person name="Zhang Y.Q."/>
            <person name="Chen L.J."/>
            <person name="Yin Y."/>
            <person name="Lin M."/>
            <person name="Huang H."/>
            <person name="Deng H."/>
            <person name="Wang Z.W."/>
            <person name="Zhu S.L."/>
            <person name="Zhao X."/>
            <person name="Deng C."/>
            <person name="Niu S.C."/>
            <person name="Huang J."/>
            <person name="Wang M."/>
            <person name="Liu G.H."/>
            <person name="Yang H.J."/>
            <person name="Xiao X.J."/>
            <person name="Hsiao Y.Y."/>
            <person name="Wu W.L."/>
            <person name="Chen Y.Y."/>
            <person name="Mitsuda N."/>
            <person name="Ohme-Takagi M."/>
            <person name="Luo Y.B."/>
            <person name="Van de Peer Y."/>
            <person name="Liu Z.J."/>
        </authorList>
    </citation>
    <scope>NUCLEOTIDE SEQUENCE [LARGE SCALE GENOMIC DNA]</scope>
    <source>
        <tissue evidence="10">The whole plant</tissue>
    </source>
</reference>
<keyword evidence="6" id="KW-0342">GTP-binding</keyword>
<dbReference type="STRING" id="906689.A0A2I0V898"/>
<protein>
    <submittedName>
        <fullName evidence="10">Protein ROOT HAIR DEFECTIVE 3</fullName>
    </submittedName>
</protein>
<evidence type="ECO:0000256" key="5">
    <source>
        <dbReference type="ARBA" id="ARBA00022989"/>
    </source>
</evidence>
<dbReference type="GO" id="GO:0003924">
    <property type="term" value="F:GTPase activity"/>
    <property type="evidence" value="ECO:0007669"/>
    <property type="project" value="TreeGrafter"/>
</dbReference>
<reference evidence="10 11" key="2">
    <citation type="journal article" date="2017" name="Nature">
        <title>The Apostasia genome and the evolution of orchids.</title>
        <authorList>
            <person name="Zhang G.Q."/>
            <person name="Liu K.W."/>
            <person name="Li Z."/>
            <person name="Lohaus R."/>
            <person name="Hsiao Y.Y."/>
            <person name="Niu S.C."/>
            <person name="Wang J.Y."/>
            <person name="Lin Y.C."/>
            <person name="Xu Q."/>
            <person name="Chen L.J."/>
            <person name="Yoshida K."/>
            <person name="Fujiwara S."/>
            <person name="Wang Z.W."/>
            <person name="Zhang Y.Q."/>
            <person name="Mitsuda N."/>
            <person name="Wang M."/>
            <person name="Liu G.H."/>
            <person name="Pecoraro L."/>
            <person name="Huang H.X."/>
            <person name="Xiao X.J."/>
            <person name="Lin M."/>
            <person name="Wu X.Y."/>
            <person name="Wu W.L."/>
            <person name="Chen Y.Y."/>
            <person name="Chang S.B."/>
            <person name="Sakamoto S."/>
            <person name="Ohme-Takagi M."/>
            <person name="Yagi M."/>
            <person name="Zeng S.J."/>
            <person name="Shen C.Y."/>
            <person name="Yeh C.M."/>
            <person name="Luo Y.B."/>
            <person name="Tsai W.C."/>
            <person name="Van de Peer Y."/>
            <person name="Liu Z.J."/>
        </authorList>
    </citation>
    <scope>NUCLEOTIDE SEQUENCE [LARGE SCALE GENOMIC DNA]</scope>
    <source>
        <tissue evidence="10">The whole plant</tissue>
    </source>
</reference>
<evidence type="ECO:0000259" key="9">
    <source>
        <dbReference type="PROSITE" id="PS51715"/>
    </source>
</evidence>
<evidence type="ECO:0000256" key="3">
    <source>
        <dbReference type="ARBA" id="ARBA00022801"/>
    </source>
</evidence>
<dbReference type="AlphaFoldDB" id="A0A2I0V898"/>
<accession>A0A2I0V898</accession>
<dbReference type="GO" id="GO:0005783">
    <property type="term" value="C:endoplasmic reticulum"/>
    <property type="evidence" value="ECO:0007669"/>
    <property type="project" value="TreeGrafter"/>
</dbReference>
<dbReference type="GO" id="GO:0016320">
    <property type="term" value="P:endoplasmic reticulum membrane fusion"/>
    <property type="evidence" value="ECO:0007669"/>
    <property type="project" value="TreeGrafter"/>
</dbReference>
<evidence type="ECO:0000256" key="4">
    <source>
        <dbReference type="ARBA" id="ARBA00022824"/>
    </source>
</evidence>
<comment type="similarity">
    <text evidence="8">Belongs to the TRAFAC class dynamin-like GTPase superfamily. GB1/RHD3 GTPase family.</text>
</comment>
<keyword evidence="4" id="KW-0256">Endoplasmic reticulum</keyword>
<evidence type="ECO:0000256" key="6">
    <source>
        <dbReference type="ARBA" id="ARBA00023134"/>
    </source>
</evidence>
<dbReference type="Pfam" id="PF05879">
    <property type="entry name" value="RHD3_GTPase"/>
    <property type="match status" value="1"/>
</dbReference>
<proteinExistence type="inferred from homology"/>
<keyword evidence="2" id="KW-0547">Nucleotide-binding</keyword>
<dbReference type="InterPro" id="IPR030386">
    <property type="entry name" value="G_GB1_RHD3_dom"/>
</dbReference>
<dbReference type="Pfam" id="PF20428">
    <property type="entry name" value="Sey1_3HB"/>
    <property type="match status" value="1"/>
</dbReference>
<evidence type="ECO:0000313" key="10">
    <source>
        <dbReference type="EMBL" id="PKU59634.1"/>
    </source>
</evidence>
<keyword evidence="5" id="KW-1133">Transmembrane helix</keyword>
<evidence type="ECO:0000313" key="11">
    <source>
        <dbReference type="Proteomes" id="UP000233837"/>
    </source>
</evidence>
<keyword evidence="1" id="KW-0812">Transmembrane</keyword>
<gene>
    <name evidence="10" type="primary">RHD3</name>
    <name evidence="10" type="ORF">MA16_Dca027363</name>
</gene>
<evidence type="ECO:0000256" key="8">
    <source>
        <dbReference type="PROSITE-ProRule" id="PRU01052"/>
    </source>
</evidence>
<organism evidence="10 11">
    <name type="scientific">Dendrobium catenatum</name>
    <dbReference type="NCBI Taxonomy" id="906689"/>
    <lineage>
        <taxon>Eukaryota</taxon>
        <taxon>Viridiplantae</taxon>
        <taxon>Streptophyta</taxon>
        <taxon>Embryophyta</taxon>
        <taxon>Tracheophyta</taxon>
        <taxon>Spermatophyta</taxon>
        <taxon>Magnoliopsida</taxon>
        <taxon>Liliopsida</taxon>
        <taxon>Asparagales</taxon>
        <taxon>Orchidaceae</taxon>
        <taxon>Epidendroideae</taxon>
        <taxon>Malaxideae</taxon>
        <taxon>Dendrobiinae</taxon>
        <taxon>Dendrobium</taxon>
    </lineage>
</organism>
<name>A0A2I0V898_9ASPA</name>
<keyword evidence="3" id="KW-0378">Hydrolase</keyword>
<dbReference type="InterPro" id="IPR046758">
    <property type="entry name" value="Sey1/RHD3-like_3HB"/>
</dbReference>